<dbReference type="EMBL" id="BART01042099">
    <property type="protein sequence ID" value="GAH20526.1"/>
    <property type="molecule type" value="Genomic_DNA"/>
</dbReference>
<proteinExistence type="predicted"/>
<feature type="non-terminal residue" evidence="1">
    <location>
        <position position="42"/>
    </location>
</feature>
<dbReference type="AlphaFoldDB" id="X1DI35"/>
<feature type="non-terminal residue" evidence="1">
    <location>
        <position position="1"/>
    </location>
</feature>
<gene>
    <name evidence="1" type="ORF">S01H4_67186</name>
</gene>
<reference evidence="1" key="1">
    <citation type="journal article" date="2014" name="Front. Microbiol.">
        <title>High frequency of phylogenetically diverse reductive dehalogenase-homologous genes in deep subseafloor sedimentary metagenomes.</title>
        <authorList>
            <person name="Kawai M."/>
            <person name="Futagami T."/>
            <person name="Toyoda A."/>
            <person name="Takaki Y."/>
            <person name="Nishi S."/>
            <person name="Hori S."/>
            <person name="Arai W."/>
            <person name="Tsubouchi T."/>
            <person name="Morono Y."/>
            <person name="Uchiyama I."/>
            <person name="Ito T."/>
            <person name="Fujiyama A."/>
            <person name="Inagaki F."/>
            <person name="Takami H."/>
        </authorList>
    </citation>
    <scope>NUCLEOTIDE SEQUENCE</scope>
    <source>
        <strain evidence="1">Expedition CK06-06</strain>
    </source>
</reference>
<sequence length="42" mass="4562">QAIKNDDNEVFIAKFSSTGELKWSTYLGGQNDDHSSDIAGDS</sequence>
<name>X1DI35_9ZZZZ</name>
<comment type="caution">
    <text evidence="1">The sequence shown here is derived from an EMBL/GenBank/DDBJ whole genome shotgun (WGS) entry which is preliminary data.</text>
</comment>
<evidence type="ECO:0000313" key="1">
    <source>
        <dbReference type="EMBL" id="GAH20526.1"/>
    </source>
</evidence>
<protein>
    <submittedName>
        <fullName evidence="1">Uncharacterized protein</fullName>
    </submittedName>
</protein>
<accession>X1DI35</accession>
<organism evidence="1">
    <name type="scientific">marine sediment metagenome</name>
    <dbReference type="NCBI Taxonomy" id="412755"/>
    <lineage>
        <taxon>unclassified sequences</taxon>
        <taxon>metagenomes</taxon>
        <taxon>ecological metagenomes</taxon>
    </lineage>
</organism>